<dbReference type="KEGG" id="acog:HWD57_11055"/>
<dbReference type="Pfam" id="PF06252">
    <property type="entry name" value="GemA"/>
    <property type="match status" value="1"/>
</dbReference>
<dbReference type="InterPro" id="IPR009363">
    <property type="entry name" value="Phage_Mu_Gp16"/>
</dbReference>
<sequence length="157" mass="17165">MRPASKPGATRNQLLARLHCLAHERAWSDDEYRDILQGLTGKRSAADLDEAGLARAIAMISQRSVSVGQAEPATDAEWRFIATAAAEKRPLLRKIAATCTALGVRRAYAEGIARRQSGGVDRRLEMCSYDELRKIAGALSRTQQYRQRQAEKAGGAA</sequence>
<gene>
    <name evidence="1" type="ORF">HWD57_11055</name>
</gene>
<evidence type="ECO:0000313" key="1">
    <source>
        <dbReference type="EMBL" id="QLH50260.1"/>
    </source>
</evidence>
<dbReference type="EMBL" id="CP058708">
    <property type="protein sequence ID" value="QLH50260.1"/>
    <property type="molecule type" value="Genomic_DNA"/>
</dbReference>
<accession>A0A7D5SAD6</accession>
<dbReference type="Proteomes" id="UP000509684">
    <property type="component" value="Chromosome"/>
</dbReference>
<dbReference type="AlphaFoldDB" id="A0A7D5SAD6"/>
<evidence type="ECO:0000313" key="2">
    <source>
        <dbReference type="Proteomes" id="UP000509684"/>
    </source>
</evidence>
<name>A0A7D5SAD6_9PROT</name>
<proteinExistence type="predicted"/>
<reference evidence="1 2" key="1">
    <citation type="journal article" date="2019" name="Microbiome">
        <title>Annotated bacterial chromosomes from frame-shift-corrected long-read metagenomic data.</title>
        <authorList>
            <person name="Arumugam K."/>
            <person name="Bagci C."/>
            <person name="Bessarab I."/>
            <person name="Beier S."/>
            <person name="Buchfink B."/>
            <person name="Gorska A."/>
            <person name="Qiu G."/>
            <person name="Huson D.H."/>
            <person name="Williams R.B.H."/>
        </authorList>
    </citation>
    <scope>NUCLEOTIDE SEQUENCE [LARGE SCALE GENOMIC DNA]</scope>
    <source>
        <strain evidence="1">SSA1</strain>
    </source>
</reference>
<protein>
    <submittedName>
        <fullName evidence="1">DUF1018 domain-containing protein</fullName>
    </submittedName>
</protein>
<organism evidence="1 2">
    <name type="scientific">Candidatus Accumulibacter cognatus</name>
    <dbReference type="NCBI Taxonomy" id="2954383"/>
    <lineage>
        <taxon>Bacteria</taxon>
        <taxon>Pseudomonadati</taxon>
        <taxon>Pseudomonadota</taxon>
        <taxon>Betaproteobacteria</taxon>
        <taxon>Candidatus Accumulibacter</taxon>
    </lineage>
</organism>